<dbReference type="eggNOG" id="KOG0831">
    <property type="taxonomic scope" value="Eukaryota"/>
</dbReference>
<dbReference type="EC" id="2.3.1.-" evidence="14"/>
<dbReference type="GO" id="GO:0019432">
    <property type="term" value="P:triglyceride biosynthetic process"/>
    <property type="evidence" value="ECO:0007669"/>
    <property type="project" value="TreeGrafter"/>
</dbReference>
<evidence type="ECO:0000313" key="15">
    <source>
        <dbReference type="EMBL" id="KNC55544.1"/>
    </source>
</evidence>
<dbReference type="InterPro" id="IPR007130">
    <property type="entry name" value="DAGAT"/>
</dbReference>
<comment type="subcellular location">
    <subcellularLocation>
        <location evidence="1 14">Endoplasmic reticulum membrane</location>
        <topology evidence="1 14">Multi-pass membrane protein</topology>
    </subcellularLocation>
</comment>
<evidence type="ECO:0000313" key="16">
    <source>
        <dbReference type="Proteomes" id="UP000054408"/>
    </source>
</evidence>
<name>A0A0L0DT67_THETB</name>
<dbReference type="GO" id="GO:0005789">
    <property type="term" value="C:endoplasmic reticulum membrane"/>
    <property type="evidence" value="ECO:0007669"/>
    <property type="project" value="UniProtKB-SubCell"/>
</dbReference>
<comment type="pathway">
    <text evidence="3">Lipid metabolism.</text>
</comment>
<dbReference type="GeneID" id="25561535"/>
<keyword evidence="13 15" id="KW-0012">Acyltransferase</keyword>
<dbReference type="STRING" id="461836.A0A0L0DT67"/>
<protein>
    <recommendedName>
        <fullName evidence="14">Acyltransferase</fullName>
        <ecNumber evidence="14">2.3.1.-</ecNumber>
    </recommendedName>
</protein>
<comment type="similarity">
    <text evidence="4 14">Belongs to the diacylglycerol acyltransferase family.</text>
</comment>
<dbReference type="EMBL" id="GL349439">
    <property type="protein sequence ID" value="KNC55544.1"/>
    <property type="molecule type" value="Genomic_DNA"/>
</dbReference>
<dbReference type="AlphaFoldDB" id="A0A0L0DT67"/>
<keyword evidence="5" id="KW-0444">Lipid biosynthesis</keyword>
<dbReference type="PANTHER" id="PTHR12317">
    <property type="entry name" value="DIACYLGLYCEROL O-ACYLTRANSFERASE"/>
    <property type="match status" value="1"/>
</dbReference>
<feature type="transmembrane region" description="Helical" evidence="14">
    <location>
        <begin position="6"/>
        <end position="26"/>
    </location>
</feature>
<comment type="pathway">
    <text evidence="2">Glycerolipid metabolism; triacylglycerol biosynthesis.</text>
</comment>
<keyword evidence="11" id="KW-0443">Lipid metabolism</keyword>
<dbReference type="RefSeq" id="XP_013761318.1">
    <property type="nucleotide sequence ID" value="XM_013905864.1"/>
</dbReference>
<accession>A0A0L0DT67</accession>
<evidence type="ECO:0000256" key="14">
    <source>
        <dbReference type="RuleBase" id="RU367023"/>
    </source>
</evidence>
<evidence type="ECO:0000256" key="12">
    <source>
        <dbReference type="ARBA" id="ARBA00023136"/>
    </source>
</evidence>
<gene>
    <name evidence="15" type="ORF">AMSG_01806</name>
</gene>
<keyword evidence="12 14" id="KW-0472">Membrane</keyword>
<organism evidence="15 16">
    <name type="scientific">Thecamonas trahens ATCC 50062</name>
    <dbReference type="NCBI Taxonomy" id="461836"/>
    <lineage>
        <taxon>Eukaryota</taxon>
        <taxon>Apusozoa</taxon>
        <taxon>Apusomonadida</taxon>
        <taxon>Apusomonadidae</taxon>
        <taxon>Thecamonas</taxon>
    </lineage>
</organism>
<keyword evidence="6 14" id="KW-0808">Transferase</keyword>
<proteinExistence type="inferred from homology"/>
<evidence type="ECO:0000256" key="11">
    <source>
        <dbReference type="ARBA" id="ARBA00023098"/>
    </source>
</evidence>
<dbReference type="GO" id="GO:0004144">
    <property type="term" value="F:diacylglycerol O-acyltransferase activity"/>
    <property type="evidence" value="ECO:0007669"/>
    <property type="project" value="TreeGrafter"/>
</dbReference>
<reference evidence="15 16" key="1">
    <citation type="submission" date="2010-05" db="EMBL/GenBank/DDBJ databases">
        <title>The Genome Sequence of Thecamonas trahens ATCC 50062.</title>
        <authorList>
            <consortium name="The Broad Institute Genome Sequencing Platform"/>
            <person name="Russ C."/>
            <person name="Cuomo C."/>
            <person name="Shea T."/>
            <person name="Young S.K."/>
            <person name="Zeng Q."/>
            <person name="Koehrsen M."/>
            <person name="Haas B."/>
            <person name="Borodovsky M."/>
            <person name="Guigo R."/>
            <person name="Alvarado L."/>
            <person name="Berlin A."/>
            <person name="Bochicchio J."/>
            <person name="Borenstein D."/>
            <person name="Chapman S."/>
            <person name="Chen Z."/>
            <person name="Freedman E."/>
            <person name="Gellesch M."/>
            <person name="Goldberg J."/>
            <person name="Griggs A."/>
            <person name="Gujja S."/>
            <person name="Heilman E."/>
            <person name="Heiman D."/>
            <person name="Hepburn T."/>
            <person name="Howarth C."/>
            <person name="Jen D."/>
            <person name="Larson L."/>
            <person name="Mehta T."/>
            <person name="Park D."/>
            <person name="Pearson M."/>
            <person name="Roberts A."/>
            <person name="Saif S."/>
            <person name="Shenoy N."/>
            <person name="Sisk P."/>
            <person name="Stolte C."/>
            <person name="Sykes S."/>
            <person name="Thomson T."/>
            <person name="Walk T."/>
            <person name="White J."/>
            <person name="Yandava C."/>
            <person name="Burger G."/>
            <person name="Gray M.W."/>
            <person name="Holland P.W.H."/>
            <person name="King N."/>
            <person name="Lang F.B.F."/>
            <person name="Roger A.J."/>
            <person name="Ruiz-Trillo I."/>
            <person name="Lander E."/>
            <person name="Nusbaum C."/>
        </authorList>
    </citation>
    <scope>NUCLEOTIDE SEQUENCE [LARGE SCALE GENOMIC DNA]</scope>
    <source>
        <strain evidence="15 16">ATCC 50062</strain>
    </source>
</reference>
<dbReference type="PANTHER" id="PTHR12317:SF0">
    <property type="entry name" value="ACYLTRANSFERASE"/>
    <property type="match status" value="1"/>
</dbReference>
<keyword evidence="16" id="KW-1185">Reference proteome</keyword>
<dbReference type="OrthoDB" id="264532at2759"/>
<evidence type="ECO:0000256" key="13">
    <source>
        <dbReference type="ARBA" id="ARBA00023315"/>
    </source>
</evidence>
<keyword evidence="7 14" id="KW-0812">Transmembrane</keyword>
<dbReference type="Proteomes" id="UP000054408">
    <property type="component" value="Unassembled WGS sequence"/>
</dbReference>
<evidence type="ECO:0000256" key="10">
    <source>
        <dbReference type="ARBA" id="ARBA00022989"/>
    </source>
</evidence>
<evidence type="ECO:0000256" key="5">
    <source>
        <dbReference type="ARBA" id="ARBA00022516"/>
    </source>
</evidence>
<dbReference type="CDD" id="cd07987">
    <property type="entry name" value="LPLAT_MGAT-like"/>
    <property type="match status" value="1"/>
</dbReference>
<dbReference type="OMA" id="WTPWRRE"/>
<evidence type="ECO:0000256" key="6">
    <source>
        <dbReference type="ARBA" id="ARBA00022679"/>
    </source>
</evidence>
<evidence type="ECO:0000256" key="8">
    <source>
        <dbReference type="ARBA" id="ARBA00022798"/>
    </source>
</evidence>
<feature type="transmembrane region" description="Helical" evidence="14">
    <location>
        <begin position="47"/>
        <end position="64"/>
    </location>
</feature>
<evidence type="ECO:0000256" key="3">
    <source>
        <dbReference type="ARBA" id="ARBA00005189"/>
    </source>
</evidence>
<evidence type="ECO:0000256" key="1">
    <source>
        <dbReference type="ARBA" id="ARBA00004477"/>
    </source>
</evidence>
<keyword evidence="8" id="KW-0319">Glycerol metabolism</keyword>
<evidence type="ECO:0000256" key="7">
    <source>
        <dbReference type="ARBA" id="ARBA00022692"/>
    </source>
</evidence>
<sequence>MLDSWLWVLAFHGLGLVLIGLIFHLFEQRKAMRGANRQRMPAWIERMLRALFLLLLTGPTVVHMDTAVLPLPLLSPLVIAYGFSYCDLSEQNGGKENLVVRRWGLWQYVLDYFSLRLVKTVDLDPHCQYVFGIHPHSILPFGAIIGLGINLESLFPAVSYRVLAATFVFYVPIYRDICLWGGIVDAARYSALRVLRSGKSVALVPGGATEALHTDPDRDVVVLRKRRGFIKLALEHGASLVPVFSFNECNTYSVLKADAPLIRSIAAKFQRMTGLSLPLITNIWPRKSNITVVFGKPIPYLEAYITGLEELYTENAATYNNPPTKPPLEIL</sequence>
<dbReference type="GO" id="GO:0006071">
    <property type="term" value="P:glycerol metabolic process"/>
    <property type="evidence" value="ECO:0007669"/>
    <property type="project" value="UniProtKB-KW"/>
</dbReference>
<keyword evidence="9 14" id="KW-0256">Endoplasmic reticulum</keyword>
<evidence type="ECO:0000256" key="4">
    <source>
        <dbReference type="ARBA" id="ARBA00005420"/>
    </source>
</evidence>
<evidence type="ECO:0000256" key="2">
    <source>
        <dbReference type="ARBA" id="ARBA00004771"/>
    </source>
</evidence>
<dbReference type="Pfam" id="PF03982">
    <property type="entry name" value="DAGAT"/>
    <property type="match status" value="1"/>
</dbReference>
<keyword evidence="10 14" id="KW-1133">Transmembrane helix</keyword>
<evidence type="ECO:0000256" key="9">
    <source>
        <dbReference type="ARBA" id="ARBA00022824"/>
    </source>
</evidence>